<dbReference type="GO" id="GO:0003676">
    <property type="term" value="F:nucleic acid binding"/>
    <property type="evidence" value="ECO:0007669"/>
    <property type="project" value="InterPro"/>
</dbReference>
<reference evidence="3" key="1">
    <citation type="submission" date="2017-09" db="EMBL/GenBank/DDBJ databases">
        <title>Contemporary evolution of a Lepidopteran species, Heliothis virescens, in response to modern agricultural practices.</title>
        <authorList>
            <person name="Fritz M.L."/>
            <person name="Deyonke A.M."/>
            <person name="Papanicolaou A."/>
            <person name="Micinski S."/>
            <person name="Westbrook J."/>
            <person name="Gould F."/>
        </authorList>
    </citation>
    <scope>NUCLEOTIDE SEQUENCE [LARGE SCALE GENOMIC DNA]</scope>
    <source>
        <strain evidence="3">HvINT-</strain>
        <tissue evidence="3">Whole body</tissue>
    </source>
</reference>
<proteinExistence type="predicted"/>
<dbReference type="AlphaFoldDB" id="A0A2A4IU87"/>
<dbReference type="InterPro" id="IPR001584">
    <property type="entry name" value="Integrase_cat-core"/>
</dbReference>
<feature type="compositionally biased region" description="Basic and acidic residues" evidence="1">
    <location>
        <begin position="239"/>
        <end position="250"/>
    </location>
</feature>
<dbReference type="GO" id="GO:0015074">
    <property type="term" value="P:DNA integration"/>
    <property type="evidence" value="ECO:0007669"/>
    <property type="project" value="InterPro"/>
</dbReference>
<gene>
    <name evidence="3" type="ORF">B5V51_13745</name>
</gene>
<protein>
    <recommendedName>
        <fullName evidence="2">Integrase catalytic domain-containing protein</fullName>
    </recommendedName>
</protein>
<dbReference type="PANTHER" id="PTHR47331:SF1">
    <property type="entry name" value="GAG-LIKE PROTEIN"/>
    <property type="match status" value="1"/>
</dbReference>
<dbReference type="SUPFAM" id="SSF53098">
    <property type="entry name" value="Ribonuclease H-like"/>
    <property type="match status" value="1"/>
</dbReference>
<dbReference type="PANTHER" id="PTHR47331">
    <property type="entry name" value="PHD-TYPE DOMAIN-CONTAINING PROTEIN"/>
    <property type="match status" value="1"/>
</dbReference>
<dbReference type="Gene3D" id="3.30.420.10">
    <property type="entry name" value="Ribonuclease H-like superfamily/Ribonuclease H"/>
    <property type="match status" value="1"/>
</dbReference>
<evidence type="ECO:0000256" key="1">
    <source>
        <dbReference type="SAM" id="MobiDB-lite"/>
    </source>
</evidence>
<dbReference type="InterPro" id="IPR040676">
    <property type="entry name" value="DUF5641"/>
</dbReference>
<dbReference type="InterPro" id="IPR012337">
    <property type="entry name" value="RNaseH-like_sf"/>
</dbReference>
<evidence type="ECO:0000313" key="3">
    <source>
        <dbReference type="EMBL" id="PCG62742.1"/>
    </source>
</evidence>
<evidence type="ECO:0000259" key="2">
    <source>
        <dbReference type="PROSITE" id="PS50994"/>
    </source>
</evidence>
<dbReference type="EMBL" id="NWSH01007951">
    <property type="protein sequence ID" value="PCG62742.1"/>
    <property type="molecule type" value="Genomic_DNA"/>
</dbReference>
<dbReference type="STRING" id="7102.A0A2A4IU87"/>
<feature type="domain" description="Integrase catalytic" evidence="2">
    <location>
        <begin position="1"/>
        <end position="119"/>
    </location>
</feature>
<comment type="caution">
    <text evidence="3">The sequence shown here is derived from an EMBL/GenBank/DDBJ whole genome shotgun (WGS) entry which is preliminary data.</text>
</comment>
<sequence length="260" mass="28902">MPRVVYSDNGTNFVGASKELRDSVATLQPDIIGEAAKLGLQWKFIPPGAPHMGGAWERLVRSIKVALDATLNERHPKEEELHTLLLEAEHIVNSRPLTHLAEDWQEEALTPNHFLIGRSCGATRLGNFCDDELVGRHTWKTTQRLADHFWRRWVREYLPTLLPRKISGRTSATELRVGDIVLIVDSSLPRCTWPRGKVAAVYPGPDGRTRIVDVATRGGVLRRPATRLVVLVEAPGESPNREDGAAHEGETVGDEDPVVE</sequence>
<feature type="compositionally biased region" description="Acidic residues" evidence="1">
    <location>
        <begin position="251"/>
        <end position="260"/>
    </location>
</feature>
<feature type="region of interest" description="Disordered" evidence="1">
    <location>
        <begin position="234"/>
        <end position="260"/>
    </location>
</feature>
<accession>A0A2A4IU87</accession>
<dbReference type="PROSITE" id="PS50994">
    <property type="entry name" value="INTEGRASE"/>
    <property type="match status" value="1"/>
</dbReference>
<name>A0A2A4IU87_HELVI</name>
<dbReference type="InterPro" id="IPR036397">
    <property type="entry name" value="RNaseH_sf"/>
</dbReference>
<dbReference type="Pfam" id="PF18701">
    <property type="entry name" value="DUF5641"/>
    <property type="match status" value="1"/>
</dbReference>
<organism evidence="3">
    <name type="scientific">Heliothis virescens</name>
    <name type="common">Tobacco budworm moth</name>
    <dbReference type="NCBI Taxonomy" id="7102"/>
    <lineage>
        <taxon>Eukaryota</taxon>
        <taxon>Metazoa</taxon>
        <taxon>Ecdysozoa</taxon>
        <taxon>Arthropoda</taxon>
        <taxon>Hexapoda</taxon>
        <taxon>Insecta</taxon>
        <taxon>Pterygota</taxon>
        <taxon>Neoptera</taxon>
        <taxon>Endopterygota</taxon>
        <taxon>Lepidoptera</taxon>
        <taxon>Glossata</taxon>
        <taxon>Ditrysia</taxon>
        <taxon>Noctuoidea</taxon>
        <taxon>Noctuidae</taxon>
        <taxon>Heliothinae</taxon>
        <taxon>Heliothis</taxon>
    </lineage>
</organism>